<dbReference type="SUPFAM" id="SSF54373">
    <property type="entry name" value="FAD-linked reductases, C-terminal domain"/>
    <property type="match status" value="1"/>
</dbReference>
<dbReference type="EMBL" id="JAUKPO010000024">
    <property type="protein sequence ID" value="MDO1449993.1"/>
    <property type="molecule type" value="Genomic_DNA"/>
</dbReference>
<evidence type="ECO:0000256" key="4">
    <source>
        <dbReference type="ARBA" id="ARBA00017871"/>
    </source>
</evidence>
<feature type="domain" description="Amine oxidase" evidence="7">
    <location>
        <begin position="56"/>
        <end position="513"/>
    </location>
</feature>
<dbReference type="RefSeq" id="WP_302040795.1">
    <property type="nucleotide sequence ID" value="NZ_JAUKPO010000024.1"/>
</dbReference>
<dbReference type="InterPro" id="IPR002937">
    <property type="entry name" value="Amino_oxidase"/>
</dbReference>
<dbReference type="PANTHER" id="PTHR10742:SF342">
    <property type="entry name" value="AMINE OXIDASE"/>
    <property type="match status" value="1"/>
</dbReference>
<evidence type="ECO:0000256" key="6">
    <source>
        <dbReference type="ARBA" id="ARBA00047321"/>
    </source>
</evidence>
<comment type="catalytic activity">
    <reaction evidence="6">
        <text>L-tryptophan + O2 = indole-3-acetamide + CO2 + H2O</text>
        <dbReference type="Rhea" id="RHEA:16165"/>
        <dbReference type="ChEBI" id="CHEBI:15377"/>
        <dbReference type="ChEBI" id="CHEBI:15379"/>
        <dbReference type="ChEBI" id="CHEBI:16031"/>
        <dbReference type="ChEBI" id="CHEBI:16526"/>
        <dbReference type="ChEBI" id="CHEBI:57912"/>
        <dbReference type="EC" id="1.13.12.3"/>
    </reaction>
</comment>
<evidence type="ECO:0000313" key="8">
    <source>
        <dbReference type="EMBL" id="MDO1449993.1"/>
    </source>
</evidence>
<gene>
    <name evidence="8" type="ORF">Q0590_27180</name>
</gene>
<dbReference type="EC" id="1.13.12.3" evidence="3"/>
<sequence length="528" mass="59142">MKHLTRRDFINKLTIATGSGYTAMVALGMIPASPAKAMKLEGKVEGKHVIILGAGLAGLSAAYELDKLGYKSTIVEARSRPGGRIWTIRKGMRETELEGAEQICKFEEGQYFNAGATRIPHHHTSVINYCRELGVPLENFNNINEGAYYYCEGKGPLSNKRIRQRELHNDMRGYTTELLAKAIDQNALDMPLTNEDKEKFIEYLIAEGSLNPNKLYQGSSRRGYEVAPGAGNIPGKLASIPDLLTVIQSGWLEPHFYNIPEYTYEQQTTMLTPVGGMDQITKAFEKRVGKKIIYEAEVTEIRKTERGARIVYINKDKQAQELTGDFCICTIPLPVLSNIAADFSPNVQRAVDSVPYNNSCKIGLQFKRRFWEEDDNIYGGISRTNMDITQIVYPPSGYLSKKGILVGYYNYGRTAERTGNLSLADREKMALEQGSKIHPQYKQEFENSFSLAWQKIKYSQGAWATFTPETRQTHYKALLEPDGPIYFAGDHVSYLIAWMAGSFESAQQAVAGIHKRVKESATSMNAGK</sequence>
<dbReference type="Pfam" id="PF01593">
    <property type="entry name" value="Amino_oxidase"/>
    <property type="match status" value="1"/>
</dbReference>
<evidence type="ECO:0000256" key="5">
    <source>
        <dbReference type="ARBA" id="ARBA00023070"/>
    </source>
</evidence>
<reference evidence="8" key="1">
    <citation type="submission" date="2023-07" db="EMBL/GenBank/DDBJ databases">
        <title>The genome sequence of Rhodocytophaga aerolata KACC 12507.</title>
        <authorList>
            <person name="Zhang X."/>
        </authorList>
    </citation>
    <scope>NUCLEOTIDE SEQUENCE</scope>
    <source>
        <strain evidence="8">KACC 12507</strain>
    </source>
</reference>
<evidence type="ECO:0000259" key="7">
    <source>
        <dbReference type="Pfam" id="PF01593"/>
    </source>
</evidence>
<dbReference type="SUPFAM" id="SSF51905">
    <property type="entry name" value="FAD/NAD(P)-binding domain"/>
    <property type="match status" value="1"/>
</dbReference>
<dbReference type="InterPro" id="IPR006311">
    <property type="entry name" value="TAT_signal"/>
</dbReference>
<dbReference type="PANTHER" id="PTHR10742">
    <property type="entry name" value="FLAVIN MONOAMINE OXIDASE"/>
    <property type="match status" value="1"/>
</dbReference>
<keyword evidence="9" id="KW-1185">Reference proteome</keyword>
<dbReference type="Gene3D" id="1.20.1440.240">
    <property type="match status" value="1"/>
</dbReference>
<dbReference type="PROSITE" id="PS51318">
    <property type="entry name" value="TAT"/>
    <property type="match status" value="1"/>
</dbReference>
<dbReference type="Gene3D" id="3.90.660.10">
    <property type="match status" value="1"/>
</dbReference>
<dbReference type="Proteomes" id="UP001168528">
    <property type="component" value="Unassembled WGS sequence"/>
</dbReference>
<name>A0ABT8RFP2_9BACT</name>
<evidence type="ECO:0000256" key="1">
    <source>
        <dbReference type="ARBA" id="ARBA00004814"/>
    </source>
</evidence>
<organism evidence="8 9">
    <name type="scientific">Rhodocytophaga aerolata</name>
    <dbReference type="NCBI Taxonomy" id="455078"/>
    <lineage>
        <taxon>Bacteria</taxon>
        <taxon>Pseudomonadati</taxon>
        <taxon>Bacteroidota</taxon>
        <taxon>Cytophagia</taxon>
        <taxon>Cytophagales</taxon>
        <taxon>Rhodocytophagaceae</taxon>
        <taxon>Rhodocytophaga</taxon>
    </lineage>
</organism>
<dbReference type="InterPro" id="IPR050281">
    <property type="entry name" value="Flavin_monoamine_oxidase"/>
</dbReference>
<evidence type="ECO:0000256" key="3">
    <source>
        <dbReference type="ARBA" id="ARBA00012535"/>
    </source>
</evidence>
<accession>A0ABT8RFP2</accession>
<evidence type="ECO:0000256" key="2">
    <source>
        <dbReference type="ARBA" id="ARBA00005833"/>
    </source>
</evidence>
<evidence type="ECO:0000313" key="9">
    <source>
        <dbReference type="Proteomes" id="UP001168528"/>
    </source>
</evidence>
<proteinExistence type="inferred from homology"/>
<comment type="similarity">
    <text evidence="2">Belongs to the tryptophan 2-monooxygenase family.</text>
</comment>
<comment type="caution">
    <text evidence="8">The sequence shown here is derived from an EMBL/GenBank/DDBJ whole genome shotgun (WGS) entry which is preliminary data.</text>
</comment>
<dbReference type="Gene3D" id="3.50.50.60">
    <property type="entry name" value="FAD/NAD(P)-binding domain"/>
    <property type="match status" value="1"/>
</dbReference>
<protein>
    <recommendedName>
        <fullName evidence="4">Tryptophan 2-monooxygenase</fullName>
        <ecNumber evidence="3">1.13.12.3</ecNumber>
    </recommendedName>
</protein>
<comment type="pathway">
    <text evidence="1">Plant hormone metabolism; auxin biosynthesis.</text>
</comment>
<keyword evidence="5" id="KW-0073">Auxin biosynthesis</keyword>
<dbReference type="InterPro" id="IPR036188">
    <property type="entry name" value="FAD/NAD-bd_sf"/>
</dbReference>